<sequence>MDTQNNASLARAGECFPAMHYQEVVGELFECVCNNNSCSSGCNSYMGSPSSMETRGGACLMQRSVSSHSFEKNSGGVHHPFSPLFAQLLHSHDDAPVRRACSTGDLQRFNGVQHYQQSDSPLSSESSMIIEGMSRTSPYSPEEKKARIERYRTKRNQRNFTKKIKYACRKTLADSRPRIRGRFARNDETAMNPPSEWSHIGGTGEEEDEEEENWANFFDSLVPANLAHEETHGSSSFGVFY</sequence>
<dbReference type="InterPro" id="IPR045281">
    <property type="entry name" value="CONSTANS-like"/>
</dbReference>
<keyword evidence="7" id="KW-1185">Reference proteome</keyword>
<evidence type="ECO:0000313" key="7">
    <source>
        <dbReference type="Proteomes" id="UP001359559"/>
    </source>
</evidence>
<gene>
    <name evidence="6" type="ORF">RJT34_29966</name>
</gene>
<keyword evidence="2 3" id="KW-0539">Nucleus</keyword>
<dbReference type="PANTHER" id="PTHR31319:SF114">
    <property type="entry name" value="OS12G0262400 PROTEIN"/>
    <property type="match status" value="1"/>
</dbReference>
<dbReference type="GO" id="GO:0003700">
    <property type="term" value="F:DNA-binding transcription factor activity"/>
    <property type="evidence" value="ECO:0007669"/>
    <property type="project" value="TreeGrafter"/>
</dbReference>
<evidence type="ECO:0000313" key="6">
    <source>
        <dbReference type="EMBL" id="KAK7262394.1"/>
    </source>
</evidence>
<dbReference type="Pfam" id="PF06203">
    <property type="entry name" value="CCT"/>
    <property type="match status" value="1"/>
</dbReference>
<dbReference type="Proteomes" id="UP001359559">
    <property type="component" value="Unassembled WGS sequence"/>
</dbReference>
<reference evidence="6 7" key="1">
    <citation type="submission" date="2024-01" db="EMBL/GenBank/DDBJ databases">
        <title>The genomes of 5 underutilized Papilionoideae crops provide insights into root nodulation and disease resistance.</title>
        <authorList>
            <person name="Yuan L."/>
        </authorList>
    </citation>
    <scope>NUCLEOTIDE SEQUENCE [LARGE SCALE GENOMIC DNA]</scope>
    <source>
        <strain evidence="6">LY-2023</strain>
        <tissue evidence="6">Leaf</tissue>
    </source>
</reference>
<dbReference type="PANTHER" id="PTHR31319">
    <property type="entry name" value="ZINC FINGER PROTEIN CONSTANS-LIKE 4"/>
    <property type="match status" value="1"/>
</dbReference>
<accession>A0AAN9ERI5</accession>
<evidence type="ECO:0000256" key="2">
    <source>
        <dbReference type="ARBA" id="ARBA00023242"/>
    </source>
</evidence>
<dbReference type="PROSITE" id="PS51017">
    <property type="entry name" value="CCT"/>
    <property type="match status" value="1"/>
</dbReference>
<evidence type="ECO:0000256" key="4">
    <source>
        <dbReference type="SAM" id="MobiDB-lite"/>
    </source>
</evidence>
<name>A0AAN9ERI5_CLITE</name>
<evidence type="ECO:0000256" key="3">
    <source>
        <dbReference type="PROSITE-ProRule" id="PRU00357"/>
    </source>
</evidence>
<evidence type="ECO:0000256" key="1">
    <source>
        <dbReference type="ARBA" id="ARBA00004123"/>
    </source>
</evidence>
<dbReference type="GO" id="GO:0009909">
    <property type="term" value="P:regulation of flower development"/>
    <property type="evidence" value="ECO:0007669"/>
    <property type="project" value="InterPro"/>
</dbReference>
<comment type="caution">
    <text evidence="6">The sequence shown here is derived from an EMBL/GenBank/DDBJ whole genome shotgun (WGS) entry which is preliminary data.</text>
</comment>
<protein>
    <recommendedName>
        <fullName evidence="5">CCT domain-containing protein</fullName>
    </recommendedName>
</protein>
<proteinExistence type="predicted"/>
<dbReference type="EMBL" id="JAYKXN010000008">
    <property type="protein sequence ID" value="KAK7262394.1"/>
    <property type="molecule type" value="Genomic_DNA"/>
</dbReference>
<feature type="domain" description="CCT" evidence="5">
    <location>
        <begin position="144"/>
        <end position="186"/>
    </location>
</feature>
<dbReference type="AlphaFoldDB" id="A0AAN9ERI5"/>
<dbReference type="GO" id="GO:0005634">
    <property type="term" value="C:nucleus"/>
    <property type="evidence" value="ECO:0007669"/>
    <property type="project" value="UniProtKB-SubCell"/>
</dbReference>
<organism evidence="6 7">
    <name type="scientific">Clitoria ternatea</name>
    <name type="common">Butterfly pea</name>
    <dbReference type="NCBI Taxonomy" id="43366"/>
    <lineage>
        <taxon>Eukaryota</taxon>
        <taxon>Viridiplantae</taxon>
        <taxon>Streptophyta</taxon>
        <taxon>Embryophyta</taxon>
        <taxon>Tracheophyta</taxon>
        <taxon>Spermatophyta</taxon>
        <taxon>Magnoliopsida</taxon>
        <taxon>eudicotyledons</taxon>
        <taxon>Gunneridae</taxon>
        <taxon>Pentapetalae</taxon>
        <taxon>rosids</taxon>
        <taxon>fabids</taxon>
        <taxon>Fabales</taxon>
        <taxon>Fabaceae</taxon>
        <taxon>Papilionoideae</taxon>
        <taxon>50 kb inversion clade</taxon>
        <taxon>NPAAA clade</taxon>
        <taxon>indigoferoid/millettioid clade</taxon>
        <taxon>Phaseoleae</taxon>
        <taxon>Clitoria</taxon>
    </lineage>
</organism>
<comment type="subcellular location">
    <subcellularLocation>
        <location evidence="1 3">Nucleus</location>
    </subcellularLocation>
</comment>
<evidence type="ECO:0000259" key="5">
    <source>
        <dbReference type="PROSITE" id="PS51017"/>
    </source>
</evidence>
<feature type="region of interest" description="Disordered" evidence="4">
    <location>
        <begin position="186"/>
        <end position="212"/>
    </location>
</feature>
<dbReference type="InterPro" id="IPR010402">
    <property type="entry name" value="CCT_domain"/>
</dbReference>